<evidence type="ECO:0000313" key="2">
    <source>
        <dbReference type="EMBL" id="OBI84737.1"/>
    </source>
</evidence>
<accession>A0A1A3CEC8</accession>
<dbReference type="Proteomes" id="UP000093795">
    <property type="component" value="Unassembled WGS sequence"/>
</dbReference>
<proteinExistence type="predicted"/>
<evidence type="ECO:0000259" key="1">
    <source>
        <dbReference type="Pfam" id="PF05050"/>
    </source>
</evidence>
<comment type="caution">
    <text evidence="2">The sequence shown here is derived from an EMBL/GenBank/DDBJ whole genome shotgun (WGS) entry which is preliminary data.</text>
</comment>
<dbReference type="SUPFAM" id="SSF53335">
    <property type="entry name" value="S-adenosyl-L-methionine-dependent methyltransferases"/>
    <property type="match status" value="1"/>
</dbReference>
<dbReference type="NCBIfam" id="TIGR01444">
    <property type="entry name" value="fkbM_fam"/>
    <property type="match status" value="1"/>
</dbReference>
<reference evidence="2 3" key="1">
    <citation type="submission" date="2016-06" db="EMBL/GenBank/DDBJ databases">
        <authorList>
            <person name="Kjaerup R.B."/>
            <person name="Dalgaard T.S."/>
            <person name="Juul-Madsen H.R."/>
        </authorList>
    </citation>
    <scope>NUCLEOTIDE SEQUENCE [LARGE SCALE GENOMIC DNA]</scope>
    <source>
        <strain evidence="2 3">1081914.2</strain>
    </source>
</reference>
<dbReference type="InterPro" id="IPR006342">
    <property type="entry name" value="FkbM_mtfrase"/>
</dbReference>
<protein>
    <recommendedName>
        <fullName evidence="1">Methyltransferase FkbM domain-containing protein</fullName>
    </recommendedName>
</protein>
<organism evidence="2 3">
    <name type="scientific">Mycobacterium asiaticum</name>
    <dbReference type="NCBI Taxonomy" id="1790"/>
    <lineage>
        <taxon>Bacteria</taxon>
        <taxon>Bacillati</taxon>
        <taxon>Actinomycetota</taxon>
        <taxon>Actinomycetes</taxon>
        <taxon>Mycobacteriales</taxon>
        <taxon>Mycobacteriaceae</taxon>
        <taxon>Mycobacterium</taxon>
    </lineage>
</organism>
<dbReference type="PANTHER" id="PTHR34203">
    <property type="entry name" value="METHYLTRANSFERASE, FKBM FAMILY PROTEIN"/>
    <property type="match status" value="1"/>
</dbReference>
<sequence>MEGGCTVTTKDRLLHSDAANWAAKYVTVRNVGRVFGRTAMTTATEILWRRRLTQDLAMSVADHCTPNGATVVDIGASWGLFTYHLARRVGKSGQLYSFEPHPDNAPMLRKLADARSQVHFHQAAVSDEPGTAQLLVPERRNRQVTAQGSLSHGFDGQGVEVRRIDVPTVRLDDVLPPDISVDFVKIDVEGHEMAVLSGGARMFRRCRPTILIEIEQRHLARPIGDVFRQIEGLGYHLFYVAESALRPIAEFDVERDQMSMVDTDEFHPFAMPQGYVHDFCAVASPELVASFLAS</sequence>
<dbReference type="Pfam" id="PF05050">
    <property type="entry name" value="Methyltransf_21"/>
    <property type="match status" value="1"/>
</dbReference>
<name>A0A1A3CEC8_MYCAS</name>
<dbReference type="InterPro" id="IPR029063">
    <property type="entry name" value="SAM-dependent_MTases_sf"/>
</dbReference>
<gene>
    <name evidence="2" type="ORF">A9X01_19035</name>
</gene>
<dbReference type="InterPro" id="IPR052514">
    <property type="entry name" value="SAM-dependent_MTase"/>
</dbReference>
<dbReference type="EMBL" id="LZKQ01000130">
    <property type="protein sequence ID" value="OBI84737.1"/>
    <property type="molecule type" value="Genomic_DNA"/>
</dbReference>
<dbReference type="PANTHER" id="PTHR34203:SF15">
    <property type="entry name" value="SLL1173 PROTEIN"/>
    <property type="match status" value="1"/>
</dbReference>
<dbReference type="AlphaFoldDB" id="A0A1A3CEC8"/>
<feature type="domain" description="Methyltransferase FkbM" evidence="1">
    <location>
        <begin position="73"/>
        <end position="236"/>
    </location>
</feature>
<dbReference type="Gene3D" id="3.40.50.150">
    <property type="entry name" value="Vaccinia Virus protein VP39"/>
    <property type="match status" value="1"/>
</dbReference>
<evidence type="ECO:0000313" key="3">
    <source>
        <dbReference type="Proteomes" id="UP000093795"/>
    </source>
</evidence>